<dbReference type="GO" id="GO:0000976">
    <property type="term" value="F:transcription cis-regulatory region binding"/>
    <property type="evidence" value="ECO:0007669"/>
    <property type="project" value="TreeGrafter"/>
</dbReference>
<dbReference type="Proteomes" id="UP000440578">
    <property type="component" value="Unassembled WGS sequence"/>
</dbReference>
<dbReference type="EMBL" id="VIIS01001447">
    <property type="protein sequence ID" value="KAF0298047.1"/>
    <property type="molecule type" value="Genomic_DNA"/>
</dbReference>
<dbReference type="InterPro" id="IPR001870">
    <property type="entry name" value="B30.2/SPRY"/>
</dbReference>
<dbReference type="Pfam" id="PF00622">
    <property type="entry name" value="SPRY"/>
    <property type="match status" value="1"/>
</dbReference>
<dbReference type="InterPro" id="IPR043136">
    <property type="entry name" value="B30.2/SPRY_sf"/>
</dbReference>
<evidence type="ECO:0000256" key="1">
    <source>
        <dbReference type="ARBA" id="ARBA00004123"/>
    </source>
</evidence>
<name>A0A6A4VPE5_AMPAM</name>
<evidence type="ECO:0000313" key="4">
    <source>
        <dbReference type="EMBL" id="KAF0298047.1"/>
    </source>
</evidence>
<keyword evidence="2" id="KW-0539">Nucleus</keyword>
<dbReference type="SMART" id="SM00449">
    <property type="entry name" value="SPRY"/>
    <property type="match status" value="1"/>
</dbReference>
<dbReference type="GO" id="GO:0032259">
    <property type="term" value="P:methylation"/>
    <property type="evidence" value="ECO:0007669"/>
    <property type="project" value="UniProtKB-KW"/>
</dbReference>
<keyword evidence="4" id="KW-0808">Transferase</keyword>
<feature type="domain" description="B30.2/SPRY" evidence="3">
    <location>
        <begin position="54"/>
        <end position="248"/>
    </location>
</feature>
<dbReference type="PROSITE" id="PS50188">
    <property type="entry name" value="B302_SPRY"/>
    <property type="match status" value="1"/>
</dbReference>
<evidence type="ECO:0000256" key="2">
    <source>
        <dbReference type="ARBA" id="ARBA00023242"/>
    </source>
</evidence>
<evidence type="ECO:0000313" key="5">
    <source>
        <dbReference type="Proteomes" id="UP000440578"/>
    </source>
</evidence>
<accession>A0A6A4VPE5</accession>
<dbReference type="PANTHER" id="PTHR10598:SF0">
    <property type="entry name" value="SET1_ASH2 HISTONE METHYLTRANSFERASE COMPLEX SUBUNIT ASH2"/>
    <property type="match status" value="1"/>
</dbReference>
<gene>
    <name evidence="4" type="primary">ash2</name>
    <name evidence="4" type="ORF">FJT64_004543</name>
</gene>
<organism evidence="4 5">
    <name type="scientific">Amphibalanus amphitrite</name>
    <name type="common">Striped barnacle</name>
    <name type="synonym">Balanus amphitrite</name>
    <dbReference type="NCBI Taxonomy" id="1232801"/>
    <lineage>
        <taxon>Eukaryota</taxon>
        <taxon>Metazoa</taxon>
        <taxon>Ecdysozoa</taxon>
        <taxon>Arthropoda</taxon>
        <taxon>Crustacea</taxon>
        <taxon>Multicrustacea</taxon>
        <taxon>Cirripedia</taxon>
        <taxon>Thoracica</taxon>
        <taxon>Thoracicalcarea</taxon>
        <taxon>Balanomorpha</taxon>
        <taxon>Balanoidea</taxon>
        <taxon>Balanidae</taxon>
        <taxon>Amphibalaninae</taxon>
        <taxon>Amphibalanus</taxon>
    </lineage>
</organism>
<keyword evidence="5" id="KW-1185">Reference proteome</keyword>
<dbReference type="GO" id="GO:0048188">
    <property type="term" value="C:Set1C/COMPASS complex"/>
    <property type="evidence" value="ECO:0007669"/>
    <property type="project" value="InterPro"/>
</dbReference>
<comment type="subcellular location">
    <subcellularLocation>
        <location evidence="1">Nucleus</location>
    </subcellularLocation>
</comment>
<dbReference type="OrthoDB" id="10266026at2759"/>
<evidence type="ECO:0000259" key="3">
    <source>
        <dbReference type="PROSITE" id="PS50188"/>
    </source>
</evidence>
<dbReference type="CDD" id="cd12872">
    <property type="entry name" value="SPRY_Ash2"/>
    <property type="match status" value="1"/>
</dbReference>
<dbReference type="AlphaFoldDB" id="A0A6A4VPE5"/>
<dbReference type="InterPro" id="IPR003877">
    <property type="entry name" value="SPRY_dom"/>
</dbReference>
<dbReference type="SUPFAM" id="SSF49899">
    <property type="entry name" value="Concanavalin A-like lectins/glucanases"/>
    <property type="match status" value="1"/>
</dbReference>
<keyword evidence="4" id="KW-0489">Methyltransferase</keyword>
<reference evidence="4 5" key="1">
    <citation type="submission" date="2019-07" db="EMBL/GenBank/DDBJ databases">
        <title>Draft genome assembly of a fouling barnacle, Amphibalanus amphitrite (Darwin, 1854): The first reference genome for Thecostraca.</title>
        <authorList>
            <person name="Kim W."/>
        </authorList>
    </citation>
    <scope>NUCLEOTIDE SEQUENCE [LARGE SCALE GENOMIC DNA]</scope>
    <source>
        <strain evidence="4">SNU_AA5</strain>
        <tissue evidence="4">Soma without cirri and trophi</tissue>
    </source>
</reference>
<dbReference type="GO" id="GO:0008168">
    <property type="term" value="F:methyltransferase activity"/>
    <property type="evidence" value="ECO:0007669"/>
    <property type="project" value="UniProtKB-KW"/>
</dbReference>
<dbReference type="InterPro" id="IPR013320">
    <property type="entry name" value="ConA-like_dom_sf"/>
</dbReference>
<dbReference type="Gene3D" id="2.60.120.920">
    <property type="match status" value="1"/>
</dbReference>
<dbReference type="InterPro" id="IPR037353">
    <property type="entry name" value="ASH2"/>
</dbReference>
<dbReference type="PANTHER" id="PTHR10598">
    <property type="entry name" value="SET1/ASH2 HISTONE METHYLTRANSFERASE COMPLEX SUBUNIT ASH2"/>
    <property type="match status" value="1"/>
</dbReference>
<protein>
    <submittedName>
        <fullName evidence="4">Set1/Ash2 histone methyltransferase complex subunit ASH2</fullName>
    </submittedName>
</protein>
<sequence>MPEQSAGWKKSRSDGAVQKLHGYPLDHPFNKDGYRYILTEPDPHAPFRQEFDESSDTGGRPIPGWLHRAQCPPAVLLALHDRAQCLRISDDRLSVTGDKGYCMVRATHCVRRGTWYWEATITAQPEGAHCRIGWGGPLANLNAPLGYDKFGYSWRSRKGTVFHEARGRHLSPGYQQGDVLGILIHLPEAAIPARLPDSYKDKPLIKSKSHLYFEDKDDVAGTLERLKPVAGAYIAFYKNGKLQGQTFHNLYG</sequence>
<proteinExistence type="predicted"/>
<comment type="caution">
    <text evidence="4">The sequence shown here is derived from an EMBL/GenBank/DDBJ whole genome shotgun (WGS) entry which is preliminary data.</text>
</comment>